<dbReference type="RefSeq" id="WP_128157887.1">
    <property type="nucleotide sequence ID" value="NZ_JBHSOM010000006.1"/>
</dbReference>
<keyword evidence="2" id="KW-0378">Hydrolase</keyword>
<dbReference type="InterPro" id="IPR029058">
    <property type="entry name" value="AB_hydrolase_fold"/>
</dbReference>
<sequence>MTADPLVFLPGFLCDARLFWHQILDFSADRTVIAAPLLGASIEEMAETVLATLPLRVSLVGHWLGGLVAMEILRRAPDRVAEIALIDVSPLAESPQAAAMREQRIVKARAGRLDEMVLEEIPAAALAPGEGRESMQALLLEMADSLGPEGFTRQSRALMRRPDQQRALRNTRVRAMLICGEHDTICPPRRHEFLAELMPHAEFRLIPGAGHLSPLEQPQAVTRALRDWLDAPLLLR</sequence>
<comment type="caution">
    <text evidence="2">The sequence shown here is derived from an EMBL/GenBank/DDBJ whole genome shotgun (WGS) entry which is preliminary data.</text>
</comment>
<dbReference type="SUPFAM" id="SSF53474">
    <property type="entry name" value="alpha/beta-Hydrolases"/>
    <property type="match status" value="1"/>
</dbReference>
<protein>
    <submittedName>
        <fullName evidence="2">Alpha/beta fold hydrolase</fullName>
    </submittedName>
</protein>
<evidence type="ECO:0000259" key="1">
    <source>
        <dbReference type="Pfam" id="PF12697"/>
    </source>
</evidence>
<reference evidence="3" key="2">
    <citation type="submission" date="2019-01" db="EMBL/GenBank/DDBJ databases">
        <title>Sinorhodobacter populi sp. nov. isolated from the symptomatic bark tissue of Populus euramericana canker.</title>
        <authorList>
            <person name="Li Y."/>
        </authorList>
    </citation>
    <scope>NUCLEOTIDE SEQUENCE [LARGE SCALE GENOMIC DNA]</scope>
    <source>
        <strain evidence="3">CGMCC 1.12963</strain>
    </source>
</reference>
<dbReference type="Proteomes" id="UP000288071">
    <property type="component" value="Unassembled WGS sequence"/>
</dbReference>
<dbReference type="GO" id="GO:0016787">
    <property type="term" value="F:hydrolase activity"/>
    <property type="evidence" value="ECO:0007669"/>
    <property type="project" value="UniProtKB-KW"/>
</dbReference>
<feature type="domain" description="AB hydrolase-1" evidence="1">
    <location>
        <begin position="6"/>
        <end position="223"/>
    </location>
</feature>
<dbReference type="EMBL" id="SAVA01000017">
    <property type="protein sequence ID" value="RWR47949.1"/>
    <property type="molecule type" value="Genomic_DNA"/>
</dbReference>
<dbReference type="InterPro" id="IPR000073">
    <property type="entry name" value="AB_hydrolase_1"/>
</dbReference>
<dbReference type="AlphaFoldDB" id="A0A3S3LIN7"/>
<keyword evidence="3" id="KW-1185">Reference proteome</keyword>
<proteinExistence type="predicted"/>
<gene>
    <name evidence="2" type="ORF">EOW66_18935</name>
</gene>
<dbReference type="InterPro" id="IPR050266">
    <property type="entry name" value="AB_hydrolase_sf"/>
</dbReference>
<organism evidence="2 3">
    <name type="scientific">Paenirhodobacter huangdaonensis</name>
    <dbReference type="NCBI Taxonomy" id="2501515"/>
    <lineage>
        <taxon>Bacteria</taxon>
        <taxon>Pseudomonadati</taxon>
        <taxon>Pseudomonadota</taxon>
        <taxon>Alphaproteobacteria</taxon>
        <taxon>Rhodobacterales</taxon>
        <taxon>Rhodobacter group</taxon>
        <taxon>Paenirhodobacter</taxon>
    </lineage>
</organism>
<dbReference type="PANTHER" id="PTHR43798:SF29">
    <property type="entry name" value="AB HYDROLASE-1 DOMAIN-CONTAINING PROTEIN"/>
    <property type="match status" value="1"/>
</dbReference>
<name>A0A3S3LIN7_9RHOB</name>
<reference evidence="2 3" key="1">
    <citation type="submission" date="2019-01" db="EMBL/GenBank/DDBJ databases">
        <title>Sinorhodobacter populi sp. nov. isolated from the symptomatic bark tissue of Populus euramericana canker.</title>
        <authorList>
            <person name="Xu G."/>
        </authorList>
    </citation>
    <scope>NUCLEOTIDE SEQUENCE [LARGE SCALE GENOMIC DNA]</scope>
    <source>
        <strain evidence="2 3">CGMCC 1.12963</strain>
    </source>
</reference>
<accession>A0A3S3LIN7</accession>
<evidence type="ECO:0000313" key="3">
    <source>
        <dbReference type="Proteomes" id="UP000288071"/>
    </source>
</evidence>
<dbReference type="Pfam" id="PF12697">
    <property type="entry name" value="Abhydrolase_6"/>
    <property type="match status" value="1"/>
</dbReference>
<dbReference type="PANTHER" id="PTHR43798">
    <property type="entry name" value="MONOACYLGLYCEROL LIPASE"/>
    <property type="match status" value="1"/>
</dbReference>
<dbReference type="Gene3D" id="3.40.50.1820">
    <property type="entry name" value="alpha/beta hydrolase"/>
    <property type="match status" value="1"/>
</dbReference>
<evidence type="ECO:0000313" key="2">
    <source>
        <dbReference type="EMBL" id="RWR47949.1"/>
    </source>
</evidence>